<protein>
    <submittedName>
        <fullName evidence="6">Ferredoxin 7Fe</fullName>
    </submittedName>
</protein>
<dbReference type="GO" id="GO:0046872">
    <property type="term" value="F:metal ion binding"/>
    <property type="evidence" value="ECO:0007669"/>
    <property type="project" value="UniProtKB-KW"/>
</dbReference>
<reference evidence="6 7" key="1">
    <citation type="submission" date="2016-07" db="EMBL/GenBank/DDBJ databases">
        <title>Draft Genome Sequence of Methylophaga muralis Bur 1.</title>
        <authorList>
            <person name="Vasilenko O.V."/>
            <person name="Doronina N.V."/>
            <person name="Shmareva M.N."/>
            <person name="Tarlachkov S.V."/>
            <person name="Mustakhimov I."/>
            <person name="Trotsenko Y.A."/>
        </authorList>
    </citation>
    <scope>NUCLEOTIDE SEQUENCE [LARGE SCALE GENOMIC DNA]</scope>
    <source>
        <strain evidence="6 7">Bur 1</strain>
    </source>
</reference>
<evidence type="ECO:0000256" key="1">
    <source>
        <dbReference type="ARBA" id="ARBA00022485"/>
    </source>
</evidence>
<keyword evidence="3" id="KW-0408">Iron</keyword>
<dbReference type="SUPFAM" id="SSF54862">
    <property type="entry name" value="4Fe-4S ferredoxins"/>
    <property type="match status" value="1"/>
</dbReference>
<dbReference type="STRING" id="291169.A9E74_01688"/>
<feature type="domain" description="4Fe-4S ferredoxin-type" evidence="5">
    <location>
        <begin position="412"/>
        <end position="443"/>
    </location>
</feature>
<dbReference type="Gene3D" id="3.30.70.20">
    <property type="match status" value="3"/>
</dbReference>
<evidence type="ECO:0000313" key="6">
    <source>
        <dbReference type="EMBL" id="ODN66625.1"/>
    </source>
</evidence>
<evidence type="ECO:0000256" key="3">
    <source>
        <dbReference type="ARBA" id="ARBA00023004"/>
    </source>
</evidence>
<dbReference type="InterPro" id="IPR050572">
    <property type="entry name" value="Fe-S_Ferredoxin"/>
</dbReference>
<dbReference type="EMBL" id="MCRI01000016">
    <property type="protein sequence ID" value="ODN66625.1"/>
    <property type="molecule type" value="Genomic_DNA"/>
</dbReference>
<organism evidence="6 7">
    <name type="scientific">Methylophaga muralis</name>
    <dbReference type="NCBI Taxonomy" id="291169"/>
    <lineage>
        <taxon>Bacteria</taxon>
        <taxon>Pseudomonadati</taxon>
        <taxon>Pseudomonadota</taxon>
        <taxon>Gammaproteobacteria</taxon>
        <taxon>Thiotrichales</taxon>
        <taxon>Piscirickettsiaceae</taxon>
        <taxon>Methylophaga</taxon>
    </lineage>
</organism>
<dbReference type="InterPro" id="IPR017896">
    <property type="entry name" value="4Fe4S_Fe-S-bd"/>
</dbReference>
<evidence type="ECO:0000256" key="4">
    <source>
        <dbReference type="ARBA" id="ARBA00023014"/>
    </source>
</evidence>
<accession>A0A1E3GRQ5</accession>
<name>A0A1E3GRQ5_9GAMM</name>
<evidence type="ECO:0000313" key="7">
    <source>
        <dbReference type="Proteomes" id="UP000094379"/>
    </source>
</evidence>
<evidence type="ECO:0000256" key="2">
    <source>
        <dbReference type="ARBA" id="ARBA00022723"/>
    </source>
</evidence>
<comment type="caution">
    <text evidence="6">The sequence shown here is derived from an EMBL/GenBank/DDBJ whole genome shotgun (WGS) entry which is preliminary data.</text>
</comment>
<keyword evidence="1" id="KW-0004">4Fe-4S</keyword>
<evidence type="ECO:0000259" key="5">
    <source>
        <dbReference type="PROSITE" id="PS51379"/>
    </source>
</evidence>
<dbReference type="Pfam" id="PF12838">
    <property type="entry name" value="Fer4_7"/>
    <property type="match status" value="1"/>
</dbReference>
<feature type="domain" description="4Fe-4S ferredoxin-type" evidence="5">
    <location>
        <begin position="176"/>
        <end position="205"/>
    </location>
</feature>
<dbReference type="PROSITE" id="PS51379">
    <property type="entry name" value="4FE4S_FER_2"/>
    <property type="match status" value="3"/>
</dbReference>
<sequence>MHNVVLEAGRIEIHPVQLIEFESRGRLLIIGSAEAVSAVAPHCQLLTISAVVTDDAAISSEIVTVLNSDLVSLTGWLGEFDAIVAGQSLRFDLILDLSDSPILKHKVSPLGYFAPGDNQQALAEALQQLPDLIGIFDKPRYFQYKPNICAHSRRGISGCNQCLEACPAEAISHAGDEVRVDPNLCQGCGSCVAVCPSGAMNYALPTLDVSLERLRSMMQQYAELETQSPHILIHDEANAQTLLEMRGHELANNVITFSIEEIGALSMPFWLAAMAYGAADVTVWDALTHSDHDWLELQQQMQLSNELLKGMGYPAAIYWHQGNDFSALKSHLQQLPEREAVSPSLFAGIDNKRRVSTMALSHLYEQAPAPQAEIKLEKPSPFGEILVDKQACTLCMSCVSVCPVGALVDGVDKPQLNFIEDLCVQCGICETACPENTITLAPRYLYQRDQARQKRLLHEEAIFHCISCAKPFATQKMIDTITAKLKDHHMFQGAALEQLKMCEDCRVKAMFKKG</sequence>
<dbReference type="InterPro" id="IPR017900">
    <property type="entry name" value="4Fe4S_Fe_S_CS"/>
</dbReference>
<feature type="domain" description="4Fe-4S ferredoxin-type" evidence="5">
    <location>
        <begin position="383"/>
        <end position="411"/>
    </location>
</feature>
<gene>
    <name evidence="6" type="primary">fdxA</name>
    <name evidence="6" type="ORF">A9E74_01688</name>
</gene>
<dbReference type="Proteomes" id="UP000094379">
    <property type="component" value="Unassembled WGS sequence"/>
</dbReference>
<dbReference type="AlphaFoldDB" id="A0A1E3GRQ5"/>
<keyword evidence="2" id="KW-0479">Metal-binding</keyword>
<keyword evidence="4" id="KW-0411">Iron-sulfur</keyword>
<dbReference type="GO" id="GO:0051539">
    <property type="term" value="F:4 iron, 4 sulfur cluster binding"/>
    <property type="evidence" value="ECO:0007669"/>
    <property type="project" value="UniProtKB-KW"/>
</dbReference>
<dbReference type="PANTHER" id="PTHR43687:SF4">
    <property type="entry name" value="BLR5484 PROTEIN"/>
    <property type="match status" value="1"/>
</dbReference>
<proteinExistence type="predicted"/>
<keyword evidence="7" id="KW-1185">Reference proteome</keyword>
<dbReference type="PANTHER" id="PTHR43687">
    <property type="entry name" value="ADENYLYLSULFATE REDUCTASE, BETA SUBUNIT"/>
    <property type="match status" value="1"/>
</dbReference>
<dbReference type="PATRIC" id="fig|291169.3.peg.1698"/>
<dbReference type="Pfam" id="PF13187">
    <property type="entry name" value="Fer4_9"/>
    <property type="match status" value="1"/>
</dbReference>
<dbReference type="PROSITE" id="PS00198">
    <property type="entry name" value="4FE4S_FER_1"/>
    <property type="match status" value="3"/>
</dbReference>